<proteinExistence type="predicted"/>
<keyword evidence="3" id="KW-1185">Reference proteome</keyword>
<evidence type="ECO:0008006" key="4">
    <source>
        <dbReference type="Google" id="ProtNLM"/>
    </source>
</evidence>
<protein>
    <recommendedName>
        <fullName evidence="4">Secreted protein</fullName>
    </recommendedName>
</protein>
<dbReference type="Proteomes" id="UP000030641">
    <property type="component" value="Unassembled WGS sequence"/>
</dbReference>
<reference evidence="2 3" key="1">
    <citation type="journal article" date="2014" name="BMC Genomics">
        <title>Genome sequencing of four Aureobasidium pullulans varieties: biotechnological potential, stress tolerance, and description of new species.</title>
        <authorList>
            <person name="Gostin Ar C."/>
            <person name="Ohm R.A."/>
            <person name="Kogej T."/>
            <person name="Sonjak S."/>
            <person name="Turk M."/>
            <person name="Zajc J."/>
            <person name="Zalar P."/>
            <person name="Grube M."/>
            <person name="Sun H."/>
            <person name="Han J."/>
            <person name="Sharma A."/>
            <person name="Chiniquy J."/>
            <person name="Ngan C.Y."/>
            <person name="Lipzen A."/>
            <person name="Barry K."/>
            <person name="Grigoriev I.V."/>
            <person name="Gunde-Cimerman N."/>
        </authorList>
    </citation>
    <scope>NUCLEOTIDE SEQUENCE [LARGE SCALE GENOMIC DNA]</scope>
    <source>
        <strain evidence="2 3">EXF-2481</strain>
    </source>
</reference>
<dbReference type="GeneID" id="25367082"/>
<organism evidence="2 3">
    <name type="scientific">Aureobasidium subglaciale (strain EXF-2481)</name>
    <name type="common">Aureobasidium pullulans var. subglaciale</name>
    <dbReference type="NCBI Taxonomy" id="1043005"/>
    <lineage>
        <taxon>Eukaryota</taxon>
        <taxon>Fungi</taxon>
        <taxon>Dikarya</taxon>
        <taxon>Ascomycota</taxon>
        <taxon>Pezizomycotina</taxon>
        <taxon>Dothideomycetes</taxon>
        <taxon>Dothideomycetidae</taxon>
        <taxon>Dothideales</taxon>
        <taxon>Saccotheciaceae</taxon>
        <taxon>Aureobasidium</taxon>
    </lineage>
</organism>
<dbReference type="EMBL" id="KL584770">
    <property type="protein sequence ID" value="KEQ92528.1"/>
    <property type="molecule type" value="Genomic_DNA"/>
</dbReference>
<feature type="chain" id="PRO_5001704529" description="Secreted protein" evidence="1">
    <location>
        <begin position="21"/>
        <end position="112"/>
    </location>
</feature>
<dbReference type="AlphaFoldDB" id="A0A074Y406"/>
<feature type="signal peptide" evidence="1">
    <location>
        <begin position="1"/>
        <end position="20"/>
    </location>
</feature>
<sequence length="112" mass="12098">MVLTLLSPAVLLLPLRSCLAADRGARSAFERTGQSTSPFRHLILVASTVVNSALTLLTDLVPDLRLGSWVCCLAVSLGCSWATHPCSPTREPLTEVGQRHQFRNLWVRGCGG</sequence>
<evidence type="ECO:0000256" key="1">
    <source>
        <dbReference type="SAM" id="SignalP"/>
    </source>
</evidence>
<dbReference type="RefSeq" id="XP_013341066.1">
    <property type="nucleotide sequence ID" value="XM_013485612.1"/>
</dbReference>
<evidence type="ECO:0000313" key="3">
    <source>
        <dbReference type="Proteomes" id="UP000030641"/>
    </source>
</evidence>
<name>A0A074Y406_AURSE</name>
<dbReference type="InParanoid" id="A0A074Y406"/>
<accession>A0A074Y406</accession>
<evidence type="ECO:0000313" key="2">
    <source>
        <dbReference type="EMBL" id="KEQ92528.1"/>
    </source>
</evidence>
<keyword evidence="1" id="KW-0732">Signal</keyword>
<dbReference type="HOGENOM" id="CLU_2145381_0_0_1"/>
<gene>
    <name evidence="2" type="ORF">AUEXF2481DRAFT_422124</name>
</gene>